<dbReference type="AlphaFoldDB" id="L8WNA8"/>
<dbReference type="OrthoDB" id="413582at2759"/>
<evidence type="ECO:0000313" key="5">
    <source>
        <dbReference type="EMBL" id="ELU39460.1"/>
    </source>
</evidence>
<protein>
    <submittedName>
        <fullName evidence="5">Pkinase domain-containing protein</fullName>
    </submittedName>
</protein>
<dbReference type="OMA" id="HATIYRS"/>
<dbReference type="PROSITE" id="PS50011">
    <property type="entry name" value="PROTEIN_KINASE_DOM"/>
    <property type="match status" value="1"/>
</dbReference>
<evidence type="ECO:0000313" key="6">
    <source>
        <dbReference type="Proteomes" id="UP000011668"/>
    </source>
</evidence>
<evidence type="ECO:0000256" key="3">
    <source>
        <dbReference type="ARBA" id="ARBA00022840"/>
    </source>
</evidence>
<evidence type="ECO:0000259" key="4">
    <source>
        <dbReference type="PROSITE" id="PS50011"/>
    </source>
</evidence>
<reference evidence="5 6" key="1">
    <citation type="journal article" date="2013" name="Nat. Commun.">
        <title>The evolution and pathogenic mechanisms of the rice sheath blight pathogen.</title>
        <authorList>
            <person name="Zheng A."/>
            <person name="Lin R."/>
            <person name="Xu L."/>
            <person name="Qin P."/>
            <person name="Tang C."/>
            <person name="Ai P."/>
            <person name="Zhang D."/>
            <person name="Liu Y."/>
            <person name="Sun Z."/>
            <person name="Feng H."/>
            <person name="Wang Y."/>
            <person name="Chen Y."/>
            <person name="Liang X."/>
            <person name="Fu R."/>
            <person name="Li Q."/>
            <person name="Zhang J."/>
            <person name="Yu X."/>
            <person name="Xie Z."/>
            <person name="Ding L."/>
            <person name="Guan P."/>
            <person name="Tang J."/>
            <person name="Liang Y."/>
            <person name="Wang S."/>
            <person name="Deng Q."/>
            <person name="Li S."/>
            <person name="Zhu J."/>
            <person name="Wang L."/>
            <person name="Liu H."/>
            <person name="Li P."/>
        </authorList>
    </citation>
    <scope>NUCLEOTIDE SEQUENCE [LARGE SCALE GENOMIC DNA]</scope>
    <source>
        <strain evidence="6">AG-1 IA</strain>
    </source>
</reference>
<dbReference type="PANTHER" id="PTHR24055">
    <property type="entry name" value="MITOGEN-ACTIVATED PROTEIN KINASE"/>
    <property type="match status" value="1"/>
</dbReference>
<evidence type="ECO:0000256" key="1">
    <source>
        <dbReference type="ARBA" id="ARBA00022527"/>
    </source>
</evidence>
<keyword evidence="3" id="KW-0067">ATP-binding</keyword>
<dbReference type="GO" id="GO:0004674">
    <property type="term" value="F:protein serine/threonine kinase activity"/>
    <property type="evidence" value="ECO:0007669"/>
    <property type="project" value="UniProtKB-KW"/>
</dbReference>
<dbReference type="SUPFAM" id="SSF56112">
    <property type="entry name" value="Protein kinase-like (PK-like)"/>
    <property type="match status" value="1"/>
</dbReference>
<dbReference type="SMART" id="SM00220">
    <property type="entry name" value="S_TKc"/>
    <property type="match status" value="1"/>
</dbReference>
<dbReference type="GO" id="GO:0005524">
    <property type="term" value="F:ATP binding"/>
    <property type="evidence" value="ECO:0007669"/>
    <property type="project" value="UniProtKB-KW"/>
</dbReference>
<proteinExistence type="predicted"/>
<dbReference type="InterPro" id="IPR008271">
    <property type="entry name" value="Ser/Thr_kinase_AS"/>
</dbReference>
<dbReference type="Pfam" id="PF00069">
    <property type="entry name" value="Pkinase"/>
    <property type="match status" value="1"/>
</dbReference>
<dbReference type="Proteomes" id="UP000011668">
    <property type="component" value="Unassembled WGS sequence"/>
</dbReference>
<comment type="caution">
    <text evidence="5">The sequence shown here is derived from an EMBL/GenBank/DDBJ whole genome shotgun (WGS) entry which is preliminary data.</text>
</comment>
<accession>L8WNA8</accession>
<keyword evidence="6" id="KW-1185">Reference proteome</keyword>
<evidence type="ECO:0000256" key="2">
    <source>
        <dbReference type="ARBA" id="ARBA00022741"/>
    </source>
</evidence>
<keyword evidence="1" id="KW-0723">Serine/threonine-protein kinase</keyword>
<keyword evidence="5" id="KW-0418">Kinase</keyword>
<organism evidence="5 6">
    <name type="scientific">Thanatephorus cucumeris (strain AG1-IA)</name>
    <name type="common">Rice sheath blight fungus</name>
    <name type="synonym">Rhizoctonia solani</name>
    <dbReference type="NCBI Taxonomy" id="983506"/>
    <lineage>
        <taxon>Eukaryota</taxon>
        <taxon>Fungi</taxon>
        <taxon>Dikarya</taxon>
        <taxon>Basidiomycota</taxon>
        <taxon>Agaricomycotina</taxon>
        <taxon>Agaricomycetes</taxon>
        <taxon>Cantharellales</taxon>
        <taxon>Ceratobasidiaceae</taxon>
        <taxon>Rhizoctonia</taxon>
        <taxon>Rhizoctonia solani AG-1</taxon>
    </lineage>
</organism>
<dbReference type="InterPro" id="IPR011009">
    <property type="entry name" value="Kinase-like_dom_sf"/>
</dbReference>
<dbReference type="STRING" id="983506.L8WNA8"/>
<keyword evidence="5" id="KW-0808">Transferase</keyword>
<gene>
    <name evidence="5" type="ORF">AG1IA_06519</name>
</gene>
<dbReference type="InterPro" id="IPR050117">
    <property type="entry name" value="MAPK"/>
</dbReference>
<dbReference type="InterPro" id="IPR000719">
    <property type="entry name" value="Prot_kinase_dom"/>
</dbReference>
<dbReference type="Gene3D" id="1.10.510.10">
    <property type="entry name" value="Transferase(Phosphotransferase) domain 1"/>
    <property type="match status" value="1"/>
</dbReference>
<sequence>MNTVGGWAYDCRWSLTATDCTPSTISVDQVASDSPGGRVMDFDSEGSDQYSFVSSDAGVYDDSQIQAEGVHATIYRSEIDDNNGNLQSRVSRNEIRAIKAVTAFKNARLEPHDIRSEVYALARLRHMNIIDLLGASYSPQQKLFQIFMPFIPLTLRDLLENPRFSPYLPCKQETESSQVPQLNLQTLPPFCTLAKTFLFQIVSGVAFLHADSQPIAHRDLKPSNILVRPDGCIKLIDFGICWEGRPRGHGASFEEEDRCDNENGRLNGFSDAPKPEWDEIPEHMCCQVSSGPYRAPELLFAPRQYDASAIDLWSLGVLASDFFTSLQFEPKNMASDSGEFDWDALVPKNNESADDIDPMNKFPDATMSFNVPSSVTDTSRPGSWHRISLFDSTRGEIGLVAIQGFATLPAASALIFNPVSPRPLRPLLPNLMPDESSVGSAAGLGYMQDRESVVELIESLVRYPPQSRSSASDLLKHAYFHQGSPLVLPPGYISAGCDQQISQEERDTLADLIAQIIAMSDDEDSNPLK</sequence>
<name>L8WNA8_THACA</name>
<dbReference type="PROSITE" id="PS00108">
    <property type="entry name" value="PROTEIN_KINASE_ST"/>
    <property type="match status" value="1"/>
</dbReference>
<feature type="domain" description="Protein kinase" evidence="4">
    <location>
        <begin position="60"/>
        <end position="480"/>
    </location>
</feature>
<dbReference type="HOGENOM" id="CLU_000288_50_0_1"/>
<dbReference type="EMBL" id="AFRT01001765">
    <property type="protein sequence ID" value="ELU39460.1"/>
    <property type="molecule type" value="Genomic_DNA"/>
</dbReference>
<keyword evidence="2" id="KW-0547">Nucleotide-binding</keyword>